<dbReference type="SUPFAM" id="SSF52540">
    <property type="entry name" value="P-loop containing nucleoside triphosphate hydrolases"/>
    <property type="match status" value="1"/>
</dbReference>
<dbReference type="GO" id="GO:0006269">
    <property type="term" value="P:DNA replication, synthesis of primer"/>
    <property type="evidence" value="ECO:0007669"/>
    <property type="project" value="UniProtKB-KW"/>
</dbReference>
<accession>A0A1G9Q0T5</accession>
<dbReference type="OrthoDB" id="9773982at2"/>
<evidence type="ECO:0000256" key="2">
    <source>
        <dbReference type="ARBA" id="ARBA00022515"/>
    </source>
</evidence>
<dbReference type="PROSITE" id="PS51199">
    <property type="entry name" value="SF4_HELICASE"/>
    <property type="match status" value="1"/>
</dbReference>
<dbReference type="Pfam" id="PF03796">
    <property type="entry name" value="DnaB_C"/>
    <property type="match status" value="1"/>
</dbReference>
<comment type="similarity">
    <text evidence="1">Belongs to the helicase family. DnaB subfamily.</text>
</comment>
<reference evidence="13 14" key="1">
    <citation type="submission" date="2016-10" db="EMBL/GenBank/DDBJ databases">
        <authorList>
            <person name="de Groot N.N."/>
        </authorList>
    </citation>
    <scope>NUCLEOTIDE SEQUENCE [LARGE SCALE GENOMIC DNA]</scope>
    <source>
        <strain evidence="13 14">SLAS-1</strain>
    </source>
</reference>
<protein>
    <recommendedName>
        <fullName evidence="10">DNA 5'-3' helicase</fullName>
        <ecNumber evidence="10">5.6.2.3</ecNumber>
    </recommendedName>
</protein>
<dbReference type="GO" id="GO:0005524">
    <property type="term" value="F:ATP binding"/>
    <property type="evidence" value="ECO:0007669"/>
    <property type="project" value="UniProtKB-KW"/>
</dbReference>
<dbReference type="SMART" id="SM00382">
    <property type="entry name" value="AAA"/>
    <property type="match status" value="1"/>
</dbReference>
<evidence type="ECO:0000256" key="11">
    <source>
        <dbReference type="ARBA" id="ARBA00048954"/>
    </source>
</evidence>
<evidence type="ECO:0000256" key="4">
    <source>
        <dbReference type="ARBA" id="ARBA00022741"/>
    </source>
</evidence>
<dbReference type="AlphaFoldDB" id="A0A1G9Q0T5"/>
<dbReference type="GO" id="GO:0003677">
    <property type="term" value="F:DNA binding"/>
    <property type="evidence" value="ECO:0007669"/>
    <property type="project" value="UniProtKB-KW"/>
</dbReference>
<keyword evidence="3" id="KW-0235">DNA replication</keyword>
<dbReference type="InterPro" id="IPR003593">
    <property type="entry name" value="AAA+_ATPase"/>
</dbReference>
<dbReference type="InterPro" id="IPR016136">
    <property type="entry name" value="DNA_helicase_N/primase_C"/>
</dbReference>
<keyword evidence="9" id="KW-0413">Isomerase</keyword>
<organism evidence="13 14">
    <name type="scientific">Halarsenatibacter silvermanii</name>
    <dbReference type="NCBI Taxonomy" id="321763"/>
    <lineage>
        <taxon>Bacteria</taxon>
        <taxon>Bacillati</taxon>
        <taxon>Bacillota</taxon>
        <taxon>Clostridia</taxon>
        <taxon>Halanaerobiales</taxon>
        <taxon>Halarsenatibacteraceae</taxon>
        <taxon>Halarsenatibacter</taxon>
    </lineage>
</organism>
<evidence type="ECO:0000313" key="13">
    <source>
        <dbReference type="EMBL" id="SDM04630.1"/>
    </source>
</evidence>
<dbReference type="InterPro" id="IPR036185">
    <property type="entry name" value="DNA_heli_DnaB-like_N_sf"/>
</dbReference>
<keyword evidence="8" id="KW-0238">DNA-binding</keyword>
<dbReference type="STRING" id="321763.SAMN04488692_1159"/>
<evidence type="ECO:0000256" key="7">
    <source>
        <dbReference type="ARBA" id="ARBA00022840"/>
    </source>
</evidence>
<dbReference type="GO" id="GO:0005829">
    <property type="term" value="C:cytosol"/>
    <property type="evidence" value="ECO:0007669"/>
    <property type="project" value="TreeGrafter"/>
</dbReference>
<dbReference type="GO" id="GO:0043139">
    <property type="term" value="F:5'-3' DNA helicase activity"/>
    <property type="evidence" value="ECO:0007669"/>
    <property type="project" value="UniProtKB-EC"/>
</dbReference>
<keyword evidence="4" id="KW-0547">Nucleotide-binding</keyword>
<gene>
    <name evidence="13" type="ORF">SAMN04488692_1159</name>
</gene>
<dbReference type="InterPro" id="IPR007694">
    <property type="entry name" value="DNA_helicase_DnaB-like_C"/>
</dbReference>
<dbReference type="Gene3D" id="1.10.860.10">
    <property type="entry name" value="DNAb Helicase, Chain A"/>
    <property type="match status" value="1"/>
</dbReference>
<keyword evidence="6 13" id="KW-0347">Helicase</keyword>
<dbReference type="RefSeq" id="WP_089760710.1">
    <property type="nucleotide sequence ID" value="NZ_FNGO01000015.1"/>
</dbReference>
<name>A0A1G9Q0T5_9FIRM</name>
<dbReference type="EMBL" id="FNGO01000015">
    <property type="protein sequence ID" value="SDM04630.1"/>
    <property type="molecule type" value="Genomic_DNA"/>
</dbReference>
<keyword evidence="14" id="KW-1185">Reference proteome</keyword>
<feature type="domain" description="SF4 helicase" evidence="12">
    <location>
        <begin position="181"/>
        <end position="454"/>
    </location>
</feature>
<comment type="catalytic activity">
    <reaction evidence="11">
        <text>ATP + H2O = ADP + phosphate + H(+)</text>
        <dbReference type="Rhea" id="RHEA:13065"/>
        <dbReference type="ChEBI" id="CHEBI:15377"/>
        <dbReference type="ChEBI" id="CHEBI:15378"/>
        <dbReference type="ChEBI" id="CHEBI:30616"/>
        <dbReference type="ChEBI" id="CHEBI:43474"/>
        <dbReference type="ChEBI" id="CHEBI:456216"/>
        <dbReference type="EC" id="5.6.2.3"/>
    </reaction>
</comment>
<dbReference type="Proteomes" id="UP000199476">
    <property type="component" value="Unassembled WGS sequence"/>
</dbReference>
<evidence type="ECO:0000256" key="10">
    <source>
        <dbReference type="ARBA" id="ARBA00044969"/>
    </source>
</evidence>
<evidence type="ECO:0000259" key="12">
    <source>
        <dbReference type="PROSITE" id="PS51199"/>
    </source>
</evidence>
<evidence type="ECO:0000256" key="3">
    <source>
        <dbReference type="ARBA" id="ARBA00022705"/>
    </source>
</evidence>
<evidence type="ECO:0000256" key="5">
    <source>
        <dbReference type="ARBA" id="ARBA00022801"/>
    </source>
</evidence>
<dbReference type="InterPro" id="IPR027417">
    <property type="entry name" value="P-loop_NTPase"/>
</dbReference>
<evidence type="ECO:0000256" key="9">
    <source>
        <dbReference type="ARBA" id="ARBA00023235"/>
    </source>
</evidence>
<sequence>MVQQDQTASELREPGRSEREFQFLGILLQFPEEIDQAADEIQPKHISHPQARAIYENLLEQFQQNGSISRTKLMIKLQEEDFVENPEQLIERLTSGFNTRDELQPTIDLVKQHYQRHLLRRTAESLENLADRSDLTIDEYQSRAQELIFEATSETSDVEKHIFSMEEALLNSYESYVDRRHDRADVGVQSGFMTLDRVIGGFQKGHLTVIAASTSMGKTAFALNIAKNVLERDVPVGIISLEMAAPEIVDRLIIQEAEVNAWKYSQGHTNEEEDQRISRALNDMHEYPLMISDERGLNVAQIRARLRKFKARLDELGLVIIDYLQMIQLSDDSPQNTARAIGDIVLQLRNLASELDLPLILISQISRSYKNRSDQRPVLSDLRDSGNIEEIADSVVFLYRHEQTSAAAREQAEMEGTVGETDIIVAKQRTGQTGSLKLIFDDDHIRFLDPENMSIEGSMPDEG</sequence>
<dbReference type="Gene3D" id="3.40.50.300">
    <property type="entry name" value="P-loop containing nucleotide triphosphate hydrolases"/>
    <property type="match status" value="1"/>
</dbReference>
<proteinExistence type="inferred from homology"/>
<dbReference type="PANTHER" id="PTHR30153">
    <property type="entry name" value="REPLICATIVE DNA HELICASE DNAB"/>
    <property type="match status" value="1"/>
</dbReference>
<dbReference type="Pfam" id="PF00772">
    <property type="entry name" value="DnaB"/>
    <property type="match status" value="1"/>
</dbReference>
<evidence type="ECO:0000256" key="8">
    <source>
        <dbReference type="ARBA" id="ARBA00023125"/>
    </source>
</evidence>
<dbReference type="InterPro" id="IPR007693">
    <property type="entry name" value="DNA_helicase_DnaB-like_N"/>
</dbReference>
<dbReference type="PANTHER" id="PTHR30153:SF2">
    <property type="entry name" value="REPLICATIVE DNA HELICASE"/>
    <property type="match status" value="1"/>
</dbReference>
<evidence type="ECO:0000256" key="1">
    <source>
        <dbReference type="ARBA" id="ARBA00008428"/>
    </source>
</evidence>
<keyword evidence="5" id="KW-0378">Hydrolase</keyword>
<dbReference type="EC" id="5.6.2.3" evidence="10"/>
<evidence type="ECO:0000313" key="14">
    <source>
        <dbReference type="Proteomes" id="UP000199476"/>
    </source>
</evidence>
<evidence type="ECO:0000256" key="6">
    <source>
        <dbReference type="ARBA" id="ARBA00022806"/>
    </source>
</evidence>
<dbReference type="SUPFAM" id="SSF48024">
    <property type="entry name" value="N-terminal domain of DnaB helicase"/>
    <property type="match status" value="1"/>
</dbReference>
<dbReference type="GO" id="GO:1990077">
    <property type="term" value="C:primosome complex"/>
    <property type="evidence" value="ECO:0007669"/>
    <property type="project" value="UniProtKB-KW"/>
</dbReference>
<keyword evidence="2" id="KW-0639">Primosome</keyword>
<keyword evidence="7" id="KW-0067">ATP-binding</keyword>
<dbReference type="GO" id="GO:0016787">
    <property type="term" value="F:hydrolase activity"/>
    <property type="evidence" value="ECO:0007669"/>
    <property type="project" value="UniProtKB-KW"/>
</dbReference>